<feature type="transmembrane region" description="Helical" evidence="1">
    <location>
        <begin position="102"/>
        <end position="125"/>
    </location>
</feature>
<feature type="transmembrane region" description="Helical" evidence="1">
    <location>
        <begin position="62"/>
        <end position="82"/>
    </location>
</feature>
<feature type="transmembrane region" description="Helical" evidence="1">
    <location>
        <begin position="21"/>
        <end position="42"/>
    </location>
</feature>
<proteinExistence type="predicted"/>
<dbReference type="EMBL" id="FOXD01000007">
    <property type="protein sequence ID" value="SFP61421.1"/>
    <property type="molecule type" value="Genomic_DNA"/>
</dbReference>
<evidence type="ECO:0000313" key="3">
    <source>
        <dbReference type="Proteomes" id="UP000198892"/>
    </source>
</evidence>
<keyword evidence="1" id="KW-0472">Membrane</keyword>
<keyword evidence="1" id="KW-0812">Transmembrane</keyword>
<protein>
    <submittedName>
        <fullName evidence="2">ABC-2 type transport system permease protein</fullName>
    </submittedName>
</protein>
<dbReference type="OrthoDB" id="1706490at2"/>
<organism evidence="2 3">
    <name type="scientific">Salibacterium halotolerans</name>
    <dbReference type="NCBI Taxonomy" id="1884432"/>
    <lineage>
        <taxon>Bacteria</taxon>
        <taxon>Bacillati</taxon>
        <taxon>Bacillota</taxon>
        <taxon>Bacilli</taxon>
        <taxon>Bacillales</taxon>
        <taxon>Bacillaceae</taxon>
    </lineage>
</organism>
<feature type="transmembrane region" description="Helical" evidence="1">
    <location>
        <begin position="295"/>
        <end position="317"/>
    </location>
</feature>
<dbReference type="Proteomes" id="UP000198892">
    <property type="component" value="Unassembled WGS sequence"/>
</dbReference>
<evidence type="ECO:0000256" key="1">
    <source>
        <dbReference type="SAM" id="Phobius"/>
    </source>
</evidence>
<accession>A0A1I5RT31</accession>
<evidence type="ECO:0000313" key="2">
    <source>
        <dbReference type="EMBL" id="SFP61421.1"/>
    </source>
</evidence>
<reference evidence="3" key="1">
    <citation type="submission" date="2016-10" db="EMBL/GenBank/DDBJ databases">
        <authorList>
            <person name="Varghese N."/>
            <person name="Submissions S."/>
        </authorList>
    </citation>
    <scope>NUCLEOTIDE SEQUENCE [LARGE SCALE GENOMIC DNA]</scope>
    <source>
        <strain evidence="3">S7</strain>
    </source>
</reference>
<sequence>MKSKVSFFNPGIQKQNFKQHGWIGIVMLVGWLFVLPLRMIMIGENMNNDYRIDVVYDISQGLQFPLIAGLSIAAGIFFFRYLQLPDAADMMHSLPVKRVSLYFNHIISGIIMLAAPVLITSTVVYFTAEMYPHFNNLSIGDLWSWAAKSIIMSLFFFLFTVFVSMATGISAATGILTIILLLLPLGMYTLTVENMSPYLYGFPSGYTSTEMIVPWSPLIFLSVINELDVMTKVMAGYTVAVVVFGTAALVLYKYRAVESASEAITFTVLRPIFKYGVTFCVMLAFGIYYMQYNSIGWLIFGYIFGSVVGLLIAEMILKKTWRVFRLRLLAGYAGYAAVILFLGLLLRYDAFGYESAIPDSEAVEGVYFGESLSSLPGTGTLIASYEKELSRKNLYSGSESYINSVQQLHEAILEERPTEETISGESVRSVSIAYKLENGRKVVRWYDNVPKETFQDELRAVMEHDAYTMQHFNLNMLQQPMTSITISNPSGGYEPVSITEPQQVQELKDILISEYSTMTYEALNNLDERWGYIYFNPEKQPDTGSLESRYPYHKSFDEISQWLQTNGYIENIRPTMQQVSSMQVADVRNLNMDNDTPRNIFSNNMEGLDTADVTSEEARQMIMNHFTREERGNYVVRIQLNNNQTVHGYIEQEDLPESLRTSFE</sequence>
<keyword evidence="3" id="KW-1185">Reference proteome</keyword>
<dbReference type="STRING" id="1884432.SAMN05518683_107152"/>
<feature type="transmembrane region" description="Helical" evidence="1">
    <location>
        <begin position="329"/>
        <end position="348"/>
    </location>
</feature>
<dbReference type="RefSeq" id="WP_093336623.1">
    <property type="nucleotide sequence ID" value="NZ_FOXD01000007.1"/>
</dbReference>
<keyword evidence="1" id="KW-1133">Transmembrane helix</keyword>
<dbReference type="AlphaFoldDB" id="A0A1I5RT31"/>
<name>A0A1I5RT31_9BACI</name>
<feature type="transmembrane region" description="Helical" evidence="1">
    <location>
        <begin position="171"/>
        <end position="190"/>
    </location>
</feature>
<feature type="transmembrane region" description="Helical" evidence="1">
    <location>
        <begin position="145"/>
        <end position="164"/>
    </location>
</feature>
<feature type="transmembrane region" description="Helical" evidence="1">
    <location>
        <begin position="272"/>
        <end position="289"/>
    </location>
</feature>
<gene>
    <name evidence="2" type="ORF">SAMN05518683_107152</name>
</gene>
<feature type="transmembrane region" description="Helical" evidence="1">
    <location>
        <begin position="234"/>
        <end position="252"/>
    </location>
</feature>